<feature type="transmembrane region" description="Helical" evidence="1">
    <location>
        <begin position="34"/>
        <end position="57"/>
    </location>
</feature>
<proteinExistence type="predicted"/>
<evidence type="ECO:0000256" key="1">
    <source>
        <dbReference type="SAM" id="Phobius"/>
    </source>
</evidence>
<protein>
    <submittedName>
        <fullName evidence="4">MFS family permease</fullName>
    </submittedName>
</protein>
<evidence type="ECO:0000313" key="4">
    <source>
        <dbReference type="EMBL" id="MDR7340249.1"/>
    </source>
</evidence>
<dbReference type="Proteomes" id="UP001183604">
    <property type="component" value="Unassembled WGS sequence"/>
</dbReference>
<feature type="signal peptide" evidence="2">
    <location>
        <begin position="1"/>
        <end position="24"/>
    </location>
</feature>
<dbReference type="Proteomes" id="UP001145799">
    <property type="component" value="Unassembled WGS sequence"/>
</dbReference>
<feature type="transmembrane region" description="Helical" evidence="1">
    <location>
        <begin position="64"/>
        <end position="82"/>
    </location>
</feature>
<name>A0A9X3SVL8_9ACTN</name>
<keyword evidence="2" id="KW-0732">Signal</keyword>
<evidence type="ECO:0000256" key="2">
    <source>
        <dbReference type="SAM" id="SignalP"/>
    </source>
</evidence>
<keyword evidence="1" id="KW-0472">Membrane</keyword>
<dbReference type="RefSeq" id="WP_270123243.1">
    <property type="nucleotide sequence ID" value="NZ_JAPZVQ010000011.1"/>
</dbReference>
<dbReference type="EMBL" id="JAPZVQ010000011">
    <property type="protein sequence ID" value="MDA1386760.1"/>
    <property type="molecule type" value="Genomic_DNA"/>
</dbReference>
<dbReference type="AlphaFoldDB" id="A0A9X3SVL8"/>
<evidence type="ECO:0000313" key="5">
    <source>
        <dbReference type="Proteomes" id="UP001145799"/>
    </source>
</evidence>
<feature type="chain" id="PRO_5040797505" evidence="2">
    <location>
        <begin position="25"/>
        <end position="128"/>
    </location>
</feature>
<reference evidence="4 6" key="2">
    <citation type="submission" date="2023-07" db="EMBL/GenBank/DDBJ databases">
        <title>Sequencing the genomes of 1000 actinobacteria strains.</title>
        <authorList>
            <person name="Klenk H.-P."/>
        </authorList>
    </citation>
    <scope>NUCLEOTIDE SEQUENCE [LARGE SCALE GENOMIC DNA]</scope>
    <source>
        <strain evidence="4 6">DSM 44724</strain>
    </source>
</reference>
<keyword evidence="1" id="KW-0812">Transmembrane</keyword>
<dbReference type="EMBL" id="JAVDYD010000001">
    <property type="protein sequence ID" value="MDR7340249.1"/>
    <property type="molecule type" value="Genomic_DNA"/>
</dbReference>
<evidence type="ECO:0000313" key="6">
    <source>
        <dbReference type="Proteomes" id="UP001183604"/>
    </source>
</evidence>
<keyword evidence="1" id="KW-1133">Transmembrane helix</keyword>
<reference evidence="3" key="1">
    <citation type="submission" date="2022-12" db="EMBL/GenBank/DDBJ databases">
        <title>Gycomyces niveus sp.nov., a novel actinomycete isolated from soil in Shouguang.</title>
        <authorList>
            <person name="Yang X."/>
        </authorList>
    </citation>
    <scope>NUCLEOTIDE SEQUENCE</scope>
    <source>
        <strain evidence="3">DSM 44724</strain>
    </source>
</reference>
<gene>
    <name evidence="4" type="ORF">J2S69_003968</name>
    <name evidence="3" type="ORF">O2L01_17305</name>
</gene>
<keyword evidence="6" id="KW-1185">Reference proteome</keyword>
<evidence type="ECO:0000313" key="3">
    <source>
        <dbReference type="EMBL" id="MDA1386760.1"/>
    </source>
</evidence>
<sequence>MTRRLAFVATVAAMIVSVSTPAMAFQHDRVQNPVVHWALDIAVLAIVVAPIWTALLWGKGRSKWLLVGLVAFVQLPVAILGFSKTASALFAGSGLFVGLAITIAAIWYTRRVTRRETLAQKELPGEAA</sequence>
<accession>A0A9X3SVL8</accession>
<comment type="caution">
    <text evidence="3">The sequence shown here is derived from an EMBL/GenBank/DDBJ whole genome shotgun (WGS) entry which is preliminary data.</text>
</comment>
<organism evidence="3 5">
    <name type="scientific">Glycomyces lechevalierae</name>
    <dbReference type="NCBI Taxonomy" id="256034"/>
    <lineage>
        <taxon>Bacteria</taxon>
        <taxon>Bacillati</taxon>
        <taxon>Actinomycetota</taxon>
        <taxon>Actinomycetes</taxon>
        <taxon>Glycomycetales</taxon>
        <taxon>Glycomycetaceae</taxon>
        <taxon>Glycomyces</taxon>
    </lineage>
</organism>
<feature type="transmembrane region" description="Helical" evidence="1">
    <location>
        <begin position="88"/>
        <end position="108"/>
    </location>
</feature>